<evidence type="ECO:0000313" key="4">
    <source>
        <dbReference type="Proteomes" id="UP000334923"/>
    </source>
</evidence>
<keyword evidence="4" id="KW-1185">Reference proteome</keyword>
<feature type="region of interest" description="Disordered" evidence="1">
    <location>
        <begin position="139"/>
        <end position="168"/>
    </location>
</feature>
<reference evidence="3 4" key="1">
    <citation type="submission" date="2019-09" db="EMBL/GenBank/DDBJ databases">
        <authorList>
            <person name="Cremers G."/>
        </authorList>
    </citation>
    <scope>NUCLEOTIDE SEQUENCE [LARGE SCALE GENOMIC DNA]</scope>
    <source>
        <strain evidence="3">4A</strain>
    </source>
</reference>
<dbReference type="InterPro" id="IPR002934">
    <property type="entry name" value="Polymerase_NTP_transf_dom"/>
</dbReference>
<name>A0A5E6MKN1_9BACT</name>
<evidence type="ECO:0000313" key="3">
    <source>
        <dbReference type="EMBL" id="VVM06607.1"/>
    </source>
</evidence>
<accession>A0A5E6MKN1</accession>
<dbReference type="GO" id="GO:0016779">
    <property type="term" value="F:nucleotidyltransferase activity"/>
    <property type="evidence" value="ECO:0007669"/>
    <property type="project" value="InterPro"/>
</dbReference>
<dbReference type="RefSeq" id="WP_142660168.1">
    <property type="nucleotide sequence ID" value="NZ_CABFVA020000072.1"/>
</dbReference>
<protein>
    <recommendedName>
        <fullName evidence="2">Polymerase nucleotidyl transferase domain-containing protein</fullName>
    </recommendedName>
</protein>
<evidence type="ECO:0000256" key="1">
    <source>
        <dbReference type="SAM" id="MobiDB-lite"/>
    </source>
</evidence>
<proteinExistence type="predicted"/>
<dbReference type="Gene3D" id="3.30.460.10">
    <property type="entry name" value="Beta Polymerase, domain 2"/>
    <property type="match status" value="1"/>
</dbReference>
<gene>
    <name evidence="3" type="ORF">MAMT_01315</name>
</gene>
<dbReference type="Pfam" id="PF01909">
    <property type="entry name" value="NTP_transf_2"/>
    <property type="match status" value="1"/>
</dbReference>
<dbReference type="CDD" id="cd05403">
    <property type="entry name" value="NT_KNTase_like"/>
    <property type="match status" value="1"/>
</dbReference>
<organism evidence="3 4">
    <name type="scientific">Methylacidimicrobium tartarophylax</name>
    <dbReference type="NCBI Taxonomy" id="1041768"/>
    <lineage>
        <taxon>Bacteria</taxon>
        <taxon>Pseudomonadati</taxon>
        <taxon>Verrucomicrobiota</taxon>
        <taxon>Methylacidimicrobium</taxon>
    </lineage>
</organism>
<dbReference type="Proteomes" id="UP000334923">
    <property type="component" value="Unassembled WGS sequence"/>
</dbReference>
<feature type="domain" description="Polymerase nucleotidyl transferase" evidence="2">
    <location>
        <begin position="22"/>
        <end position="63"/>
    </location>
</feature>
<evidence type="ECO:0000259" key="2">
    <source>
        <dbReference type="Pfam" id="PF01909"/>
    </source>
</evidence>
<dbReference type="SUPFAM" id="SSF81301">
    <property type="entry name" value="Nucleotidyltransferase"/>
    <property type="match status" value="1"/>
</dbReference>
<sequence length="168" mass="18503">MEHGKPTEATEELRKLLPFCVQACREIYGEGLLALLLFGSVARGNARFDSDIDLLLIADRLPPGRRDRFDAFSGRAVAPLERGRFASDFLRRIRRTREREGARRITLAGEECWDFRGPGGKGGFASFALDDPYLDCPGEAAKADSRSGNEAEDEGVPVGNALGDRDCR</sequence>
<dbReference type="OrthoDB" id="166602at2"/>
<dbReference type="EMBL" id="CABFVA020000072">
    <property type="protein sequence ID" value="VVM06607.1"/>
    <property type="molecule type" value="Genomic_DNA"/>
</dbReference>
<dbReference type="AlphaFoldDB" id="A0A5E6MKN1"/>
<dbReference type="InterPro" id="IPR043519">
    <property type="entry name" value="NT_sf"/>
</dbReference>